<feature type="transmembrane region" description="Helical" evidence="5">
    <location>
        <begin position="241"/>
        <end position="263"/>
    </location>
</feature>
<name>Q1Z874_9GAMM</name>
<feature type="transmembrane region" description="Helical" evidence="5">
    <location>
        <begin position="163"/>
        <end position="183"/>
    </location>
</feature>
<dbReference type="Proteomes" id="UP000003789">
    <property type="component" value="Unassembled WGS sequence"/>
</dbReference>
<keyword evidence="2 5" id="KW-0812">Transmembrane</keyword>
<feature type="transmembrane region" description="Helical" evidence="5">
    <location>
        <begin position="7"/>
        <end position="28"/>
    </location>
</feature>
<reference evidence="6 7" key="1">
    <citation type="submission" date="2006-03" db="EMBL/GenBank/DDBJ databases">
        <authorList>
            <person name="Bartlett D.H."/>
            <person name="Valle G."/>
            <person name="Lauro F.M."/>
            <person name="Vezzi A."/>
            <person name="Simonato F."/>
            <person name="Eloe E."/>
            <person name="Vitulo N."/>
            <person name="Stratton T.K."/>
            <person name="D'angelo M."/>
            <person name="Ferriera S."/>
            <person name="Johnson J."/>
            <person name="Kravitz S."/>
            <person name="Beeson K."/>
            <person name="Sutton G."/>
            <person name="Rogers Y."/>
            <person name="Friedman R."/>
            <person name="Frazier M."/>
            <person name="Venter J.C."/>
        </authorList>
    </citation>
    <scope>NUCLEOTIDE SEQUENCE [LARGE SCALE GENOMIC DNA]</scope>
    <source>
        <strain evidence="6 7">3TCK</strain>
    </source>
</reference>
<evidence type="ECO:0000256" key="3">
    <source>
        <dbReference type="ARBA" id="ARBA00022989"/>
    </source>
</evidence>
<evidence type="ECO:0000256" key="5">
    <source>
        <dbReference type="SAM" id="Phobius"/>
    </source>
</evidence>
<evidence type="ECO:0000313" key="6">
    <source>
        <dbReference type="EMBL" id="EAS44639.1"/>
    </source>
</evidence>
<keyword evidence="4 5" id="KW-0472">Membrane</keyword>
<evidence type="ECO:0000256" key="1">
    <source>
        <dbReference type="ARBA" id="ARBA00004141"/>
    </source>
</evidence>
<evidence type="ECO:0000256" key="2">
    <source>
        <dbReference type="ARBA" id="ARBA00022692"/>
    </source>
</evidence>
<feature type="transmembrane region" description="Helical" evidence="5">
    <location>
        <begin position="350"/>
        <end position="368"/>
    </location>
</feature>
<feature type="transmembrane region" description="Helical" evidence="5">
    <location>
        <begin position="203"/>
        <end position="221"/>
    </location>
</feature>
<comment type="caution">
    <text evidence="6">The sequence shown here is derived from an EMBL/GenBank/DDBJ whole genome shotgun (WGS) entry which is preliminary data.</text>
</comment>
<feature type="transmembrane region" description="Helical" evidence="5">
    <location>
        <begin position="74"/>
        <end position="99"/>
    </location>
</feature>
<comment type="subcellular location">
    <subcellularLocation>
        <location evidence="1">Membrane</location>
        <topology evidence="1">Multi-pass membrane protein</topology>
    </subcellularLocation>
</comment>
<dbReference type="InterPro" id="IPR052556">
    <property type="entry name" value="PolySynth_Transporter"/>
</dbReference>
<feature type="transmembrane region" description="Helical" evidence="5">
    <location>
        <begin position="318"/>
        <end position="343"/>
    </location>
</feature>
<feature type="transmembrane region" description="Helical" evidence="5">
    <location>
        <begin position="284"/>
        <end position="306"/>
    </location>
</feature>
<gene>
    <name evidence="6" type="ORF">P3TCK_26737</name>
</gene>
<organism evidence="6 7">
    <name type="scientific">Photobacterium profundum 3TCK</name>
    <dbReference type="NCBI Taxonomy" id="314280"/>
    <lineage>
        <taxon>Bacteria</taxon>
        <taxon>Pseudomonadati</taxon>
        <taxon>Pseudomonadota</taxon>
        <taxon>Gammaproteobacteria</taxon>
        <taxon>Vibrionales</taxon>
        <taxon>Vibrionaceae</taxon>
        <taxon>Photobacterium</taxon>
    </lineage>
</organism>
<sequence length="403" mass="45328">MSVIKNSLIFGVGDILSKSIPFLLLPYLTRKIGTEDYGELVYYQAFIALGLIFIGLSQAGAITRYAFRYGRKSLGVVVTSGHLLSFVLTFLIIIFSSLFTSNAEIIIYIVIISLTNELLAVQLALRQYEKKAKEYVIINITNGLLSALVTVLIFEFLSPSPEHRLISIIVANSIVVTASLLFYSNMNKVRYRITPARLKLGTCYVIGFGMPLILHQLSILGKGQLDRLVIYNLYSPKDLGIYAAAFQIATILNVFIAAANKALTPFYFERIKNKTINFNWTKKYSFYAMIFVPLPALVSLVIPDYIYTLFLGEGFVGVGYFVTSFLLGIAALIPYMIMVNFFFYHGKGGVISLTTGFSLLFYFIYIYIASKYSINYLPFGLLISNLMPVFILSFVGDRWVKYE</sequence>
<accession>Q1Z874</accession>
<dbReference type="PANTHER" id="PTHR43424:SF1">
    <property type="entry name" value="LOCUS PUTATIVE PROTEIN 1-RELATED"/>
    <property type="match status" value="1"/>
</dbReference>
<feature type="transmembrane region" description="Helical" evidence="5">
    <location>
        <begin position="40"/>
        <end position="62"/>
    </location>
</feature>
<dbReference type="Pfam" id="PF01943">
    <property type="entry name" value="Polysacc_synt"/>
    <property type="match status" value="1"/>
</dbReference>
<dbReference type="HOGENOM" id="CLU_022017_7_0_6"/>
<keyword evidence="3 5" id="KW-1133">Transmembrane helix</keyword>
<evidence type="ECO:0000256" key="4">
    <source>
        <dbReference type="ARBA" id="ARBA00023136"/>
    </source>
</evidence>
<dbReference type="RefSeq" id="WP_006232909.1">
    <property type="nucleotide sequence ID" value="NZ_CH724136.1"/>
</dbReference>
<dbReference type="AlphaFoldDB" id="Q1Z874"/>
<dbReference type="GO" id="GO:0016020">
    <property type="term" value="C:membrane"/>
    <property type="evidence" value="ECO:0007669"/>
    <property type="project" value="UniProtKB-SubCell"/>
</dbReference>
<feature type="transmembrane region" description="Helical" evidence="5">
    <location>
        <begin position="105"/>
        <end position="125"/>
    </location>
</feature>
<dbReference type="PANTHER" id="PTHR43424">
    <property type="entry name" value="LOCUS PUTATIVE PROTEIN 1-RELATED"/>
    <property type="match status" value="1"/>
</dbReference>
<evidence type="ECO:0000313" key="7">
    <source>
        <dbReference type="Proteomes" id="UP000003789"/>
    </source>
</evidence>
<feature type="transmembrane region" description="Helical" evidence="5">
    <location>
        <begin position="374"/>
        <end position="395"/>
    </location>
</feature>
<dbReference type="InterPro" id="IPR002797">
    <property type="entry name" value="Polysacc_synth"/>
</dbReference>
<protein>
    <submittedName>
        <fullName evidence="6">Conserved putative lipopolysaccharide biosynthesis protein</fullName>
    </submittedName>
</protein>
<dbReference type="EMBL" id="AAPH01000003">
    <property type="protein sequence ID" value="EAS44639.1"/>
    <property type="molecule type" value="Genomic_DNA"/>
</dbReference>
<feature type="transmembrane region" description="Helical" evidence="5">
    <location>
        <begin position="137"/>
        <end position="157"/>
    </location>
</feature>
<proteinExistence type="predicted"/>